<protein>
    <submittedName>
        <fullName evidence="2">Uncharacterized protein</fullName>
    </submittedName>
</protein>
<dbReference type="STRING" id="1235591.CAK95_19395"/>
<dbReference type="EMBL" id="CP021112">
    <property type="protein sequence ID" value="ARQ01019.1"/>
    <property type="molecule type" value="Genomic_DNA"/>
</dbReference>
<evidence type="ECO:0000256" key="1">
    <source>
        <dbReference type="SAM" id="MobiDB-lite"/>
    </source>
</evidence>
<evidence type="ECO:0000313" key="2">
    <source>
        <dbReference type="EMBL" id="ARQ01019.1"/>
    </source>
</evidence>
<feature type="region of interest" description="Disordered" evidence="1">
    <location>
        <begin position="328"/>
        <end position="357"/>
    </location>
</feature>
<evidence type="ECO:0000313" key="3">
    <source>
        <dbReference type="Proteomes" id="UP000194137"/>
    </source>
</evidence>
<name>A0A1W6ZUB3_9HYPH</name>
<dbReference type="OrthoDB" id="418728at2"/>
<dbReference type="PANTHER" id="PTHR30619:SF1">
    <property type="entry name" value="RECOMBINATION PROTEIN 2"/>
    <property type="match status" value="1"/>
</dbReference>
<keyword evidence="3" id="KW-1185">Reference proteome</keyword>
<sequence>MFEIDFLPVGNSNGDAICVQYSVPGGVLVHVVDGAYKDVGDKIVAHIQTHYGSSYFINHMVLSHADDDHATGLVEVMKKMKVQNLWMNRPWLYAAETLQHFHGRYTLQGLINKMRELHPYLVELEDLAAKQGTIVHEVFQGATIGNFTVLAPSRARYVRLVPDLEKTPQRMTTADSAGNFLLEALRKARNKLLETWDIETLSNSPDPTSASNETSVVQLGELDGQRILLTADVGPEGLNEAADYAALLGKLKIPNMVQVPHHGSRRNVTPNVLDRWLGGKVASGVTCGSAICSVGDGQPEYPRGQISNAFLRRGYPVYVTRGSTIMHHSGSSRGWPSSTPVPFQAEVDDKAAPGVAA</sequence>
<dbReference type="InterPro" id="IPR036866">
    <property type="entry name" value="RibonucZ/Hydroxyglut_hydro"/>
</dbReference>
<dbReference type="Gene3D" id="3.60.15.10">
    <property type="entry name" value="Ribonuclease Z/Hydroxyacylglutathione hydrolase-like"/>
    <property type="match status" value="1"/>
</dbReference>
<proteinExistence type="predicted"/>
<dbReference type="Proteomes" id="UP000194137">
    <property type="component" value="Chromosome"/>
</dbReference>
<gene>
    <name evidence="2" type="ORF">CAK95_19395</name>
</gene>
<accession>A0A1W6ZUB3</accession>
<dbReference type="KEGG" id="psin:CAK95_19395"/>
<dbReference type="PANTHER" id="PTHR30619">
    <property type="entry name" value="DNA INTERNALIZATION/COMPETENCE PROTEIN COMEC/REC2"/>
    <property type="match status" value="1"/>
</dbReference>
<dbReference type="AlphaFoldDB" id="A0A1W6ZUB3"/>
<dbReference type="RefSeq" id="WP_086089414.1">
    <property type="nucleotide sequence ID" value="NZ_CP021112.1"/>
</dbReference>
<feature type="compositionally biased region" description="Polar residues" evidence="1">
    <location>
        <begin position="329"/>
        <end position="341"/>
    </location>
</feature>
<dbReference type="SUPFAM" id="SSF56281">
    <property type="entry name" value="Metallo-hydrolase/oxidoreductase"/>
    <property type="match status" value="1"/>
</dbReference>
<dbReference type="InterPro" id="IPR052159">
    <property type="entry name" value="Competence_DNA_uptake"/>
</dbReference>
<reference evidence="2 3" key="1">
    <citation type="submission" date="2017-05" db="EMBL/GenBank/DDBJ databases">
        <title>Full genome sequence of Pseudorhodoplanes sinuspersici.</title>
        <authorList>
            <person name="Dastgheib S.M.M."/>
            <person name="Shavandi M."/>
            <person name="Tirandaz H."/>
        </authorList>
    </citation>
    <scope>NUCLEOTIDE SEQUENCE [LARGE SCALE GENOMIC DNA]</scope>
    <source>
        <strain evidence="2 3">RIPI110</strain>
    </source>
</reference>
<organism evidence="2 3">
    <name type="scientific">Pseudorhodoplanes sinuspersici</name>
    <dbReference type="NCBI Taxonomy" id="1235591"/>
    <lineage>
        <taxon>Bacteria</taxon>
        <taxon>Pseudomonadati</taxon>
        <taxon>Pseudomonadota</taxon>
        <taxon>Alphaproteobacteria</taxon>
        <taxon>Hyphomicrobiales</taxon>
        <taxon>Pseudorhodoplanes</taxon>
    </lineage>
</organism>